<dbReference type="RefSeq" id="WP_131901443.1">
    <property type="nucleotide sequence ID" value="NZ_SMKU01000295.1"/>
</dbReference>
<comment type="caution">
    <text evidence="3">The sequence shown here is derived from an EMBL/GenBank/DDBJ whole genome shotgun (WGS) entry which is preliminary data.</text>
</comment>
<feature type="region of interest" description="Disordered" evidence="2">
    <location>
        <begin position="271"/>
        <end position="296"/>
    </location>
</feature>
<keyword evidence="4" id="KW-1185">Reference proteome</keyword>
<dbReference type="OrthoDB" id="3473505at2"/>
<dbReference type="EMBL" id="SMKU01000295">
    <property type="protein sequence ID" value="TDD71113.1"/>
    <property type="molecule type" value="Genomic_DNA"/>
</dbReference>
<dbReference type="AlphaFoldDB" id="A0A4R5AEY3"/>
<protein>
    <submittedName>
        <fullName evidence="3">Uncharacterized protein</fullName>
    </submittedName>
</protein>
<evidence type="ECO:0000256" key="2">
    <source>
        <dbReference type="SAM" id="MobiDB-lite"/>
    </source>
</evidence>
<feature type="coiled-coil region" evidence="1">
    <location>
        <begin position="31"/>
        <end position="68"/>
    </location>
</feature>
<dbReference type="Proteomes" id="UP000294513">
    <property type="component" value="Unassembled WGS sequence"/>
</dbReference>
<gene>
    <name evidence="3" type="ORF">E1298_36145</name>
</gene>
<reference evidence="3 4" key="1">
    <citation type="submission" date="2019-03" db="EMBL/GenBank/DDBJ databases">
        <title>Draft genome sequences of novel Actinobacteria.</title>
        <authorList>
            <person name="Sahin N."/>
            <person name="Ay H."/>
            <person name="Saygin H."/>
        </authorList>
    </citation>
    <scope>NUCLEOTIDE SEQUENCE [LARGE SCALE GENOMIC DNA]</scope>
    <source>
        <strain evidence="3 4">H3C3</strain>
    </source>
</reference>
<evidence type="ECO:0000256" key="1">
    <source>
        <dbReference type="SAM" id="Coils"/>
    </source>
</evidence>
<sequence>MSEQRHPDPIAEGLQHGGQRLVQIVSVAVGVQQTLARRRQQLEAAQQAQDERTQRAEAQAQRAALTEARTRWSRVHDRKWLRQANLVDVAEAWGVAVPYASVNASAALAVRKCEERLRHLHPHAMSHYDRFRDEGETELHAMAQAAPFFARDPNVRTGEPAAQRAELYEGTGAEWAARLHGPGRGEWEESRQEQRARQIADELRTKLRLQGHDPHPEELLMVLEITTNLPEHIIARAVPATTRPDLTCSSDVQRAAEGFPLPIDEALETSSTQHIEAQTIRRTPPQVPDRNRRRNL</sequence>
<keyword evidence="1" id="KW-0175">Coiled coil</keyword>
<name>A0A4R5AEY3_9ACTN</name>
<evidence type="ECO:0000313" key="3">
    <source>
        <dbReference type="EMBL" id="TDD71113.1"/>
    </source>
</evidence>
<accession>A0A4R5AEY3</accession>
<proteinExistence type="predicted"/>
<evidence type="ECO:0000313" key="4">
    <source>
        <dbReference type="Proteomes" id="UP000294513"/>
    </source>
</evidence>
<organism evidence="3 4">
    <name type="scientific">Actinomadura rubrisoli</name>
    <dbReference type="NCBI Taxonomy" id="2530368"/>
    <lineage>
        <taxon>Bacteria</taxon>
        <taxon>Bacillati</taxon>
        <taxon>Actinomycetota</taxon>
        <taxon>Actinomycetes</taxon>
        <taxon>Streptosporangiales</taxon>
        <taxon>Thermomonosporaceae</taxon>
        <taxon>Actinomadura</taxon>
    </lineage>
</organism>